<evidence type="ECO:0000256" key="11">
    <source>
        <dbReference type="ARBA" id="ARBA00023242"/>
    </source>
</evidence>
<evidence type="ECO:0000313" key="18">
    <source>
        <dbReference type="Proteomes" id="UP001652700"/>
    </source>
</evidence>
<feature type="region of interest" description="Disordered" evidence="14">
    <location>
        <begin position="242"/>
        <end position="261"/>
    </location>
</feature>
<evidence type="ECO:0000256" key="14">
    <source>
        <dbReference type="SAM" id="MobiDB-lite"/>
    </source>
</evidence>
<proteinExistence type="predicted"/>
<dbReference type="EnsemblMetazoa" id="XM_028291973.2">
    <property type="protein sequence ID" value="XP_028147774.1"/>
    <property type="gene ID" value="LOC114341162"/>
</dbReference>
<reference evidence="19" key="1">
    <citation type="submission" date="2025-04" db="UniProtKB">
        <authorList>
            <consortium name="RefSeq"/>
        </authorList>
    </citation>
    <scope>IDENTIFICATION</scope>
    <source>
        <tissue evidence="19">Whole insect</tissue>
    </source>
</reference>
<protein>
    <recommendedName>
        <fullName evidence="3">Zinc finger CCCH-type with G patch domain-containing protein</fullName>
    </recommendedName>
</protein>
<keyword evidence="18" id="KW-1185">Reference proteome</keyword>
<dbReference type="GO" id="GO:0000978">
    <property type="term" value="F:RNA polymerase II cis-regulatory region sequence-specific DNA binding"/>
    <property type="evidence" value="ECO:0007669"/>
    <property type="project" value="TreeGrafter"/>
</dbReference>
<feature type="coiled-coil region" evidence="13">
    <location>
        <begin position="404"/>
        <end position="470"/>
    </location>
</feature>
<name>A0A6P7GE20_DIAVI</name>
<keyword evidence="4" id="KW-0678">Repressor</keyword>
<comment type="function">
    <text evidence="1">Transcription repressor.</text>
</comment>
<comment type="subcellular location">
    <subcellularLocation>
        <location evidence="2">Nucleus</location>
    </subcellularLocation>
</comment>
<evidence type="ECO:0000256" key="10">
    <source>
        <dbReference type="ARBA" id="ARBA00023163"/>
    </source>
</evidence>
<reference evidence="17" key="2">
    <citation type="submission" date="2025-05" db="UniProtKB">
        <authorList>
            <consortium name="EnsemblMetazoa"/>
        </authorList>
    </citation>
    <scope>IDENTIFICATION</scope>
</reference>
<evidence type="ECO:0000256" key="7">
    <source>
        <dbReference type="ARBA" id="ARBA00022833"/>
    </source>
</evidence>
<dbReference type="Pfam" id="PF01585">
    <property type="entry name" value="G-patch"/>
    <property type="match status" value="1"/>
</dbReference>
<evidence type="ECO:0000313" key="17">
    <source>
        <dbReference type="EnsemblMetazoa" id="XP_028147774.1"/>
    </source>
</evidence>
<keyword evidence="10" id="KW-0804">Transcription</keyword>
<dbReference type="FunCoup" id="A0A6P7GE20">
    <property type="interactions" value="1154"/>
</dbReference>
<evidence type="ECO:0000256" key="1">
    <source>
        <dbReference type="ARBA" id="ARBA00004062"/>
    </source>
</evidence>
<dbReference type="GO" id="GO:0005634">
    <property type="term" value="C:nucleus"/>
    <property type="evidence" value="ECO:0007669"/>
    <property type="project" value="UniProtKB-SubCell"/>
</dbReference>
<evidence type="ECO:0000256" key="9">
    <source>
        <dbReference type="ARBA" id="ARBA00023125"/>
    </source>
</evidence>
<evidence type="ECO:0000259" key="15">
    <source>
        <dbReference type="PROSITE" id="PS50103"/>
    </source>
</evidence>
<dbReference type="Gene3D" id="2.30.30.140">
    <property type="match status" value="1"/>
</dbReference>
<dbReference type="PROSITE" id="PS50174">
    <property type="entry name" value="G_PATCH"/>
    <property type="match status" value="1"/>
</dbReference>
<evidence type="ECO:0000256" key="13">
    <source>
        <dbReference type="SAM" id="Coils"/>
    </source>
</evidence>
<dbReference type="Gene3D" id="2.30.30.1190">
    <property type="match status" value="1"/>
</dbReference>
<evidence type="ECO:0000256" key="12">
    <source>
        <dbReference type="PROSITE-ProRule" id="PRU00723"/>
    </source>
</evidence>
<dbReference type="AlphaFoldDB" id="A0A6P7GE20"/>
<dbReference type="InterPro" id="IPR000571">
    <property type="entry name" value="Znf_CCCH"/>
</dbReference>
<feature type="domain" description="G-patch" evidence="16">
    <location>
        <begin position="287"/>
        <end position="333"/>
    </location>
</feature>
<dbReference type="GO" id="GO:0008270">
    <property type="term" value="F:zinc ion binding"/>
    <property type="evidence" value="ECO:0007669"/>
    <property type="project" value="UniProtKB-KW"/>
</dbReference>
<dbReference type="GO" id="GO:0001227">
    <property type="term" value="F:DNA-binding transcription repressor activity, RNA polymerase II-specific"/>
    <property type="evidence" value="ECO:0007669"/>
    <property type="project" value="TreeGrafter"/>
</dbReference>
<evidence type="ECO:0000256" key="5">
    <source>
        <dbReference type="ARBA" id="ARBA00022723"/>
    </source>
</evidence>
<keyword evidence="8" id="KW-0805">Transcription regulation</keyword>
<evidence type="ECO:0000259" key="16">
    <source>
        <dbReference type="PROSITE" id="PS50174"/>
    </source>
</evidence>
<feature type="domain" description="C3H1-type" evidence="15">
    <location>
        <begin position="149"/>
        <end position="172"/>
    </location>
</feature>
<dbReference type="CDD" id="cd20384">
    <property type="entry name" value="Tudor_ZGPAT"/>
    <property type="match status" value="1"/>
</dbReference>
<keyword evidence="6 12" id="KW-0863">Zinc-finger</keyword>
<evidence type="ECO:0000313" key="19">
    <source>
        <dbReference type="RefSeq" id="XP_028147774.1"/>
    </source>
</evidence>
<keyword evidence="9" id="KW-0238">DNA-binding</keyword>
<dbReference type="InterPro" id="IPR002999">
    <property type="entry name" value="Tudor"/>
</dbReference>
<keyword evidence="5 12" id="KW-0479">Metal-binding</keyword>
<dbReference type="RefSeq" id="XP_028147774.1">
    <property type="nucleotide sequence ID" value="XM_028291973.1"/>
</dbReference>
<dbReference type="PROSITE" id="PS50103">
    <property type="entry name" value="ZF_C3H1"/>
    <property type="match status" value="1"/>
</dbReference>
<accession>A0A6P7GE20</accession>
<dbReference type="InParanoid" id="A0A6P7GE20"/>
<dbReference type="SUPFAM" id="SSF63748">
    <property type="entry name" value="Tudor/PWWP/MBT"/>
    <property type="match status" value="1"/>
</dbReference>
<organism evidence="19">
    <name type="scientific">Diabrotica virgifera virgifera</name>
    <name type="common">western corn rootworm</name>
    <dbReference type="NCBI Taxonomy" id="50390"/>
    <lineage>
        <taxon>Eukaryota</taxon>
        <taxon>Metazoa</taxon>
        <taxon>Ecdysozoa</taxon>
        <taxon>Arthropoda</taxon>
        <taxon>Hexapoda</taxon>
        <taxon>Insecta</taxon>
        <taxon>Pterygota</taxon>
        <taxon>Neoptera</taxon>
        <taxon>Endopterygota</taxon>
        <taxon>Coleoptera</taxon>
        <taxon>Polyphaga</taxon>
        <taxon>Cucujiformia</taxon>
        <taxon>Chrysomeloidea</taxon>
        <taxon>Chrysomelidae</taxon>
        <taxon>Galerucinae</taxon>
        <taxon>Diabroticina</taxon>
        <taxon>Diabroticites</taxon>
        <taxon>Diabrotica</taxon>
    </lineage>
</organism>
<dbReference type="GeneID" id="114341162"/>
<keyword evidence="13" id="KW-0175">Coiled coil</keyword>
<dbReference type="Proteomes" id="UP001652700">
    <property type="component" value="Unplaced"/>
</dbReference>
<dbReference type="SMART" id="SM00443">
    <property type="entry name" value="G_patch"/>
    <property type="match status" value="1"/>
</dbReference>
<keyword evidence="7 12" id="KW-0862">Zinc</keyword>
<sequence>MDPEELNLYQQQLVQINNALCSCSEGPEKQELLTLKASIEELLELTREDSSEKLKAGGTNSIDDEFAAFMEEMEKEGAVETKNIKDSSECNKEINLEEIEGKKCRAPHHHHWGNVTYHNAMICSVVSNENEELKVRVLFINPTHQEMLPCPFYYNSDCKFSEEQCKFSHGEIVPYSSLQDYVEPNFDQLEVGNSVLAKRNNNLWYRARIKSIHGDKCLVQFDSNRKEQEVVLEHICPLDNCNGSSDDDNDEDDTENLEDESIQEDIINMSLTVKPMDQRMGDWEKHTKGMGSKLMMKMGYIVGTGLGKRAEGIINPVNAVIFPAGKSIDYCMNLRERSGGDKDLFSVERKMKRIQRKQENQSRKAYERDQKKEDLFTFINKTVQATSSQNNRLETRQDIKKESSRDLNIKSMTIQEDIRRAERELDQLQSSLARHTDQTSDINKKIREKITRLQTELTNLQKQAQMIKNEQGLRENKKKLTVF</sequence>
<keyword evidence="11" id="KW-0539">Nucleus</keyword>
<feature type="compositionally biased region" description="Acidic residues" evidence="14">
    <location>
        <begin position="245"/>
        <end position="261"/>
    </location>
</feature>
<evidence type="ECO:0000256" key="2">
    <source>
        <dbReference type="ARBA" id="ARBA00004123"/>
    </source>
</evidence>
<evidence type="ECO:0000256" key="6">
    <source>
        <dbReference type="ARBA" id="ARBA00022771"/>
    </source>
</evidence>
<dbReference type="SMART" id="SM00333">
    <property type="entry name" value="TUDOR"/>
    <property type="match status" value="1"/>
</dbReference>
<feature type="zinc finger region" description="C3H1-type" evidence="12">
    <location>
        <begin position="149"/>
        <end position="172"/>
    </location>
</feature>
<evidence type="ECO:0000256" key="4">
    <source>
        <dbReference type="ARBA" id="ARBA00022491"/>
    </source>
</evidence>
<dbReference type="InterPro" id="IPR000467">
    <property type="entry name" value="G_patch_dom"/>
</dbReference>
<gene>
    <name evidence="19" type="primary">LOC114341162</name>
</gene>
<evidence type="ECO:0000256" key="3">
    <source>
        <dbReference type="ARBA" id="ARBA00022414"/>
    </source>
</evidence>
<dbReference type="KEGG" id="dvv:114341162"/>
<dbReference type="PANTHER" id="PTHR46297">
    <property type="entry name" value="ZINC FINGER CCCH-TYPE WITH G PATCH DOMAIN-CONTAINING PROTEIN"/>
    <property type="match status" value="1"/>
</dbReference>
<evidence type="ECO:0000256" key="8">
    <source>
        <dbReference type="ARBA" id="ARBA00023015"/>
    </source>
</evidence>
<dbReference type="OrthoDB" id="5842926at2759"/>
<dbReference type="PANTHER" id="PTHR46297:SF1">
    <property type="entry name" value="ZINC FINGER CCCH-TYPE WITH G PATCH DOMAIN-CONTAINING PROTEIN"/>
    <property type="match status" value="1"/>
</dbReference>